<evidence type="ECO:0000313" key="1">
    <source>
        <dbReference type="EMBL" id="KAH9517088.1"/>
    </source>
</evidence>
<dbReference type="EMBL" id="ASGP02000003">
    <property type="protein sequence ID" value="KAH9517088.1"/>
    <property type="molecule type" value="Genomic_DNA"/>
</dbReference>
<dbReference type="AlphaFoldDB" id="A0A922I211"/>
<comment type="caution">
    <text evidence="1">The sequence shown here is derived from an EMBL/GenBank/DDBJ whole genome shotgun (WGS) entry which is preliminary data.</text>
</comment>
<name>A0A922I211_DERFA</name>
<protein>
    <submittedName>
        <fullName evidence="1">Uncharacterized protein</fullName>
    </submittedName>
</protein>
<organism evidence="1 2">
    <name type="scientific">Dermatophagoides farinae</name>
    <name type="common">American house dust mite</name>
    <dbReference type="NCBI Taxonomy" id="6954"/>
    <lineage>
        <taxon>Eukaryota</taxon>
        <taxon>Metazoa</taxon>
        <taxon>Ecdysozoa</taxon>
        <taxon>Arthropoda</taxon>
        <taxon>Chelicerata</taxon>
        <taxon>Arachnida</taxon>
        <taxon>Acari</taxon>
        <taxon>Acariformes</taxon>
        <taxon>Sarcoptiformes</taxon>
        <taxon>Astigmata</taxon>
        <taxon>Psoroptidia</taxon>
        <taxon>Analgoidea</taxon>
        <taxon>Pyroglyphidae</taxon>
        <taxon>Dermatophagoidinae</taxon>
        <taxon>Dermatophagoides</taxon>
    </lineage>
</organism>
<accession>A0A922I211</accession>
<keyword evidence="2" id="KW-1185">Reference proteome</keyword>
<gene>
    <name evidence="1" type="ORF">DERF_007787</name>
</gene>
<reference evidence="1" key="1">
    <citation type="submission" date="2013-05" db="EMBL/GenBank/DDBJ databases">
        <authorList>
            <person name="Yim A.K.Y."/>
            <person name="Chan T.F."/>
            <person name="Ji K.M."/>
            <person name="Liu X.Y."/>
            <person name="Zhou J.W."/>
            <person name="Li R.Q."/>
            <person name="Yang K.Y."/>
            <person name="Li J."/>
            <person name="Li M."/>
            <person name="Law P.T.W."/>
            <person name="Wu Y.L."/>
            <person name="Cai Z.L."/>
            <person name="Qin H."/>
            <person name="Bao Y."/>
            <person name="Leung R.K.K."/>
            <person name="Ng P.K.S."/>
            <person name="Zou J."/>
            <person name="Zhong X.J."/>
            <person name="Ran P.X."/>
            <person name="Zhong N.S."/>
            <person name="Liu Z.G."/>
            <person name="Tsui S.K.W."/>
        </authorList>
    </citation>
    <scope>NUCLEOTIDE SEQUENCE</scope>
    <source>
        <strain evidence="1">Derf</strain>
        <tissue evidence="1">Whole organism</tissue>
    </source>
</reference>
<reference evidence="1" key="2">
    <citation type="journal article" date="2022" name="Res Sq">
        <title>Comparative Genomics Reveals Insights into the Divergent Evolution of Astigmatic Mites and Household Pest Adaptations.</title>
        <authorList>
            <person name="Xiong Q."/>
            <person name="Wan A.T.-Y."/>
            <person name="Liu X.-Y."/>
            <person name="Fung C.S.-H."/>
            <person name="Xiao X."/>
            <person name="Malainual N."/>
            <person name="Hou J."/>
            <person name="Wang L."/>
            <person name="Wang M."/>
            <person name="Yang K."/>
            <person name="Cui Y."/>
            <person name="Leung E."/>
            <person name="Nong W."/>
            <person name="Shin S.-K."/>
            <person name="Au S."/>
            <person name="Jeong K.Y."/>
            <person name="Chew F.T."/>
            <person name="Hui J."/>
            <person name="Leung T.F."/>
            <person name="Tungtrongchitr A."/>
            <person name="Zhong N."/>
            <person name="Liu Z."/>
            <person name="Tsui S."/>
        </authorList>
    </citation>
    <scope>NUCLEOTIDE SEQUENCE</scope>
    <source>
        <strain evidence="1">Derf</strain>
        <tissue evidence="1">Whole organism</tissue>
    </source>
</reference>
<sequence>MKQQQVNPNDDDDDFRPIIGLDLTSSYSCHQQFLIDRSSYTMWPKRQLLYDNDDDDDCI</sequence>
<dbReference type="Proteomes" id="UP000790347">
    <property type="component" value="Unassembled WGS sequence"/>
</dbReference>
<proteinExistence type="predicted"/>
<evidence type="ECO:0000313" key="2">
    <source>
        <dbReference type="Proteomes" id="UP000790347"/>
    </source>
</evidence>